<evidence type="ECO:0000313" key="2">
    <source>
        <dbReference type="Proteomes" id="UP000535937"/>
    </source>
</evidence>
<dbReference type="Proteomes" id="UP000535937">
    <property type="component" value="Unassembled WGS sequence"/>
</dbReference>
<comment type="caution">
    <text evidence="1">The sequence shown here is derived from an EMBL/GenBank/DDBJ whole genome shotgun (WGS) entry which is preliminary data.</text>
</comment>
<accession>A0A7W4WCS1</accession>
<sequence length="94" mass="10252">MAQRIYTASDQLLVSHLYTLLEKAGISALTQKSAVDVPPAENGPLAWHSELWIMKDCELAIAQLLLEQALASELRDLPHRDLAGTSFSPPAEIA</sequence>
<evidence type="ECO:0000313" key="1">
    <source>
        <dbReference type="EMBL" id="MBB3061863.1"/>
    </source>
</evidence>
<organism evidence="1 2">
    <name type="scientific">Microbulbifer rhizosphaerae</name>
    <dbReference type="NCBI Taxonomy" id="1562603"/>
    <lineage>
        <taxon>Bacteria</taxon>
        <taxon>Pseudomonadati</taxon>
        <taxon>Pseudomonadota</taxon>
        <taxon>Gammaproteobacteria</taxon>
        <taxon>Cellvibrionales</taxon>
        <taxon>Microbulbiferaceae</taxon>
        <taxon>Microbulbifer</taxon>
    </lineage>
</organism>
<dbReference type="EMBL" id="JACHWZ010000012">
    <property type="protein sequence ID" value="MBB3061863.1"/>
    <property type="molecule type" value="Genomic_DNA"/>
</dbReference>
<evidence type="ECO:0008006" key="3">
    <source>
        <dbReference type="Google" id="ProtNLM"/>
    </source>
</evidence>
<reference evidence="1 2" key="1">
    <citation type="submission" date="2020-08" db="EMBL/GenBank/DDBJ databases">
        <title>Genomic Encyclopedia of Type Strains, Phase III (KMG-III): the genomes of soil and plant-associated and newly described type strains.</title>
        <authorList>
            <person name="Whitman W."/>
        </authorList>
    </citation>
    <scope>NUCLEOTIDE SEQUENCE [LARGE SCALE GENOMIC DNA]</scope>
    <source>
        <strain evidence="1 2">CECT 8799</strain>
    </source>
</reference>
<dbReference type="RefSeq" id="WP_183460655.1">
    <property type="nucleotide sequence ID" value="NZ_JACHWZ010000012.1"/>
</dbReference>
<dbReference type="AlphaFoldDB" id="A0A7W4WCS1"/>
<proteinExistence type="predicted"/>
<protein>
    <recommendedName>
        <fullName evidence="3">Signal transducing protein</fullName>
    </recommendedName>
</protein>
<keyword evidence="2" id="KW-1185">Reference proteome</keyword>
<name>A0A7W4WCS1_9GAMM</name>
<gene>
    <name evidence="1" type="ORF">FHS09_002706</name>
</gene>